<accession>D8LWK4</accession>
<proteinExistence type="predicted"/>
<sequence>MFISDNSYRYLVFQRINHIFTIARQAVEFDKRKDYSKALTLYSVCSTLITSEIDSWDACCGNDAKSFLIRLRSLYNYRMDSIHEMQLTSYSSGCKFEDESVDLNSFSITPSPTFSFPTPDPHCQPDKLKDRLNLILRIVKHKPFNTNVHLPASIFDFDNVVIPLFSVKLIAFEQLQSISFSHSTPSILWTTASKIFRALLSLKSEAESKMNFVSPSSLFTAVRNENARQSIEVFPDAPITRECEMCGEIYV</sequence>
<protein>
    <submittedName>
        <fullName evidence="1">Uncharacterized protein</fullName>
    </submittedName>
</protein>
<organism evidence="1">
    <name type="scientific">Blastocystis hominis</name>
    <dbReference type="NCBI Taxonomy" id="12968"/>
    <lineage>
        <taxon>Eukaryota</taxon>
        <taxon>Sar</taxon>
        <taxon>Stramenopiles</taxon>
        <taxon>Bigyra</taxon>
        <taxon>Opalozoa</taxon>
        <taxon>Opalinata</taxon>
        <taxon>Blastocystidae</taxon>
        <taxon>Blastocystis</taxon>
    </lineage>
</organism>
<gene>
    <name evidence="1" type="ORF">GSBLH_T00000562001</name>
</gene>
<reference evidence="1" key="1">
    <citation type="submission" date="2010-02" db="EMBL/GenBank/DDBJ databases">
        <title>Sequencing and annotation of the Blastocystis hominis genome.</title>
        <authorList>
            <person name="Wincker P."/>
        </authorList>
    </citation>
    <scope>NUCLEOTIDE SEQUENCE</scope>
    <source>
        <strain evidence="1">Singapore isolate B</strain>
    </source>
</reference>
<evidence type="ECO:0000313" key="2">
    <source>
        <dbReference type="Proteomes" id="UP000008312"/>
    </source>
</evidence>
<dbReference type="RefSeq" id="XP_012894241.1">
    <property type="nucleotide sequence ID" value="XM_013038787.1"/>
</dbReference>
<dbReference type="OrthoDB" id="10594320at2759"/>
<evidence type="ECO:0000313" key="1">
    <source>
        <dbReference type="EMBL" id="CBK20193.2"/>
    </source>
</evidence>
<name>D8LWK4_BLAHO</name>
<dbReference type="AlphaFoldDB" id="D8LWK4"/>
<dbReference type="GeneID" id="24917869"/>
<dbReference type="InParanoid" id="D8LWK4"/>
<keyword evidence="2" id="KW-1185">Reference proteome</keyword>
<dbReference type="EMBL" id="FN668638">
    <property type="protein sequence ID" value="CBK20193.2"/>
    <property type="molecule type" value="Genomic_DNA"/>
</dbReference>
<dbReference type="Proteomes" id="UP000008312">
    <property type="component" value="Unassembled WGS sequence"/>
</dbReference>